<keyword evidence="2" id="KW-1185">Reference proteome</keyword>
<evidence type="ECO:0000313" key="1">
    <source>
        <dbReference type="EMBL" id="GFR20575.1"/>
    </source>
</evidence>
<gene>
    <name evidence="1" type="ORF">TNCT_403201</name>
</gene>
<dbReference type="EMBL" id="BMAO01018087">
    <property type="protein sequence ID" value="GFR20575.1"/>
    <property type="molecule type" value="Genomic_DNA"/>
</dbReference>
<reference evidence="1" key="1">
    <citation type="submission" date="2020-07" db="EMBL/GenBank/DDBJ databases">
        <title>Multicomponent nature underlies the extraordinary mechanical properties of spider dragline silk.</title>
        <authorList>
            <person name="Kono N."/>
            <person name="Nakamura H."/>
            <person name="Mori M."/>
            <person name="Yoshida Y."/>
            <person name="Ohtoshi R."/>
            <person name="Malay A.D."/>
            <person name="Moran D.A.P."/>
            <person name="Tomita M."/>
            <person name="Numata K."/>
            <person name="Arakawa K."/>
        </authorList>
    </citation>
    <scope>NUCLEOTIDE SEQUENCE</scope>
</reference>
<organism evidence="1 2">
    <name type="scientific">Trichonephila clavata</name>
    <name type="common">Joro spider</name>
    <name type="synonym">Nephila clavata</name>
    <dbReference type="NCBI Taxonomy" id="2740835"/>
    <lineage>
        <taxon>Eukaryota</taxon>
        <taxon>Metazoa</taxon>
        <taxon>Ecdysozoa</taxon>
        <taxon>Arthropoda</taxon>
        <taxon>Chelicerata</taxon>
        <taxon>Arachnida</taxon>
        <taxon>Araneae</taxon>
        <taxon>Araneomorphae</taxon>
        <taxon>Entelegynae</taxon>
        <taxon>Araneoidea</taxon>
        <taxon>Nephilidae</taxon>
        <taxon>Trichonephila</taxon>
    </lineage>
</organism>
<name>A0A8X6LSN9_TRICU</name>
<protein>
    <submittedName>
        <fullName evidence="1">Uncharacterized protein</fullName>
    </submittedName>
</protein>
<dbReference type="Proteomes" id="UP000887116">
    <property type="component" value="Unassembled WGS sequence"/>
</dbReference>
<proteinExistence type="predicted"/>
<accession>A0A8X6LSN9</accession>
<sequence length="170" mass="19666">MHPSHKKQVKLSMNILRTLTSNTGFHTTRSLRPLVGIRIAREQTEKSVLPPSRHVIRFQQSAHAMSLDYKACFKPVNGPPKTFQDNGSFIATRKRPGRSFEKSYLKQAHFRIKCPDLISRGNFRAIPARVHSLFNKLCFNLSTEDLFRITMQCFKSLTQWNVFQQCMSLL</sequence>
<comment type="caution">
    <text evidence="1">The sequence shown here is derived from an EMBL/GenBank/DDBJ whole genome shotgun (WGS) entry which is preliminary data.</text>
</comment>
<dbReference type="AlphaFoldDB" id="A0A8X6LSN9"/>
<evidence type="ECO:0000313" key="2">
    <source>
        <dbReference type="Proteomes" id="UP000887116"/>
    </source>
</evidence>